<dbReference type="GO" id="GO:0000045">
    <property type="term" value="P:autophagosome assembly"/>
    <property type="evidence" value="ECO:0007669"/>
    <property type="project" value="InterPro"/>
</dbReference>
<evidence type="ECO:0000313" key="3">
    <source>
        <dbReference type="EMBL" id="PIO24374.1"/>
    </source>
</evidence>
<evidence type="ECO:0000256" key="2">
    <source>
        <dbReference type="PROSITE-ProRule" id="PRU00221"/>
    </source>
</evidence>
<feature type="non-terminal residue" evidence="3">
    <location>
        <position position="249"/>
    </location>
</feature>
<reference evidence="4" key="1">
    <citation type="journal article" date="2017" name="Nat. Commun.">
        <title>The North American bullfrog draft genome provides insight into hormonal regulation of long noncoding RNA.</title>
        <authorList>
            <person name="Hammond S.A."/>
            <person name="Warren R.L."/>
            <person name="Vandervalk B.P."/>
            <person name="Kucuk E."/>
            <person name="Khan H."/>
            <person name="Gibb E.A."/>
            <person name="Pandoh P."/>
            <person name="Kirk H."/>
            <person name="Zhao Y."/>
            <person name="Jones M."/>
            <person name="Mungall A.J."/>
            <person name="Coope R."/>
            <person name="Pleasance S."/>
            <person name="Moore R.A."/>
            <person name="Holt R.A."/>
            <person name="Round J.M."/>
            <person name="Ohora S."/>
            <person name="Walle B.V."/>
            <person name="Veldhoen N."/>
            <person name="Helbing C.C."/>
            <person name="Birol I."/>
        </authorList>
    </citation>
    <scope>NUCLEOTIDE SEQUENCE [LARGE SCALE GENOMIC DNA]</scope>
</reference>
<dbReference type="InterPro" id="IPR015943">
    <property type="entry name" value="WD40/YVTN_repeat-like_dom_sf"/>
</dbReference>
<dbReference type="EMBL" id="KV956300">
    <property type="protein sequence ID" value="PIO24374.1"/>
    <property type="molecule type" value="Genomic_DNA"/>
</dbReference>
<name>A0A2G9R927_AQUCT</name>
<feature type="repeat" description="WD" evidence="2">
    <location>
        <begin position="110"/>
        <end position="151"/>
    </location>
</feature>
<feature type="repeat" description="WD" evidence="2">
    <location>
        <begin position="69"/>
        <end position="110"/>
    </location>
</feature>
<organism evidence="3 4">
    <name type="scientific">Aquarana catesbeiana</name>
    <name type="common">American bullfrog</name>
    <name type="synonym">Rana catesbeiana</name>
    <dbReference type="NCBI Taxonomy" id="8400"/>
    <lineage>
        <taxon>Eukaryota</taxon>
        <taxon>Metazoa</taxon>
        <taxon>Chordata</taxon>
        <taxon>Craniata</taxon>
        <taxon>Vertebrata</taxon>
        <taxon>Euteleostomi</taxon>
        <taxon>Amphibia</taxon>
        <taxon>Batrachia</taxon>
        <taxon>Anura</taxon>
        <taxon>Neobatrachia</taxon>
        <taxon>Ranoidea</taxon>
        <taxon>Ranidae</taxon>
        <taxon>Aquarana</taxon>
    </lineage>
</organism>
<dbReference type="InterPro" id="IPR045160">
    <property type="entry name" value="ATG16"/>
</dbReference>
<evidence type="ECO:0000313" key="4">
    <source>
        <dbReference type="Proteomes" id="UP000228934"/>
    </source>
</evidence>
<dbReference type="Proteomes" id="UP000228934">
    <property type="component" value="Unassembled WGS sequence"/>
</dbReference>
<evidence type="ECO:0000256" key="1">
    <source>
        <dbReference type="ARBA" id="ARBA00022737"/>
    </source>
</evidence>
<dbReference type="AlphaFoldDB" id="A0A2G9R927"/>
<dbReference type="PANTHER" id="PTHR19878">
    <property type="entry name" value="AUTOPHAGY PROTEIN 16-LIKE"/>
    <property type="match status" value="1"/>
</dbReference>
<dbReference type="PROSITE" id="PS50294">
    <property type="entry name" value="WD_REPEATS_REGION"/>
    <property type="match status" value="3"/>
</dbReference>
<gene>
    <name evidence="3" type="ORF">AB205_0178910</name>
</gene>
<dbReference type="SMART" id="SM00320">
    <property type="entry name" value="WD40"/>
    <property type="match status" value="5"/>
</dbReference>
<dbReference type="PANTHER" id="PTHR19878:SF7">
    <property type="entry name" value="PROTEIN ATG16L2"/>
    <property type="match status" value="1"/>
</dbReference>
<dbReference type="InterPro" id="IPR001680">
    <property type="entry name" value="WD40_rpt"/>
</dbReference>
<feature type="repeat" description="WD" evidence="2">
    <location>
        <begin position="25"/>
        <end position="56"/>
    </location>
</feature>
<keyword evidence="1" id="KW-0677">Repeat</keyword>
<dbReference type="SUPFAM" id="SSF50978">
    <property type="entry name" value="WD40 repeat-like"/>
    <property type="match status" value="1"/>
</dbReference>
<dbReference type="OrthoDB" id="6262491at2759"/>
<sequence>MEECWYHPRSVCVICSLPRRALYSKEIHDSEIHAVRFSPNSKMVATGGADRMVKLWYIVGGQLQMHQTLQGSNGGITSIEFDPEGLQLLAASFNGSAHLWKLDGRSKETLTGHTGKVTAAKFKMSVHRAVTCSMDRTIREWDLHKAACIRQIPVSSYCSDVVCSDMYTISGHHDKKIRFWDSRSENCVRELTMEEKITSLSIGQDQTQLLSCSRDDALSLIDLRRGEILHAFRADGFKCGCDWTKAVLR</sequence>
<proteinExistence type="predicted"/>
<dbReference type="Gene3D" id="2.130.10.10">
    <property type="entry name" value="YVTN repeat-like/Quinoprotein amine dehydrogenase"/>
    <property type="match status" value="1"/>
</dbReference>
<keyword evidence="2" id="KW-0853">WD repeat</keyword>
<dbReference type="Pfam" id="PF00400">
    <property type="entry name" value="WD40"/>
    <property type="match status" value="4"/>
</dbReference>
<keyword evidence="4" id="KW-1185">Reference proteome</keyword>
<dbReference type="InterPro" id="IPR036322">
    <property type="entry name" value="WD40_repeat_dom_sf"/>
</dbReference>
<accession>A0A2G9R927</accession>
<dbReference type="PROSITE" id="PS50082">
    <property type="entry name" value="WD_REPEATS_2"/>
    <property type="match status" value="3"/>
</dbReference>
<protein>
    <submittedName>
        <fullName evidence="3">Uncharacterized protein</fullName>
    </submittedName>
</protein>